<dbReference type="eggNOG" id="COG0156">
    <property type="taxonomic scope" value="Bacteria"/>
</dbReference>
<name>G8R2Z4_OWEHD</name>
<dbReference type="SUPFAM" id="SSF53383">
    <property type="entry name" value="PLP-dependent transferases"/>
    <property type="match status" value="1"/>
</dbReference>
<comment type="cofactor">
    <cofactor evidence="1 5">
        <name>pyridoxal 5'-phosphate</name>
        <dbReference type="ChEBI" id="CHEBI:597326"/>
    </cofactor>
</comment>
<organism evidence="7 8">
    <name type="scientific">Owenweeksia hongkongensis (strain DSM 17368 / CIP 108786 / JCM 12287 / NRRL B-23963 / UST20020801)</name>
    <dbReference type="NCBI Taxonomy" id="926562"/>
    <lineage>
        <taxon>Bacteria</taxon>
        <taxon>Pseudomonadati</taxon>
        <taxon>Bacteroidota</taxon>
        <taxon>Flavobacteriia</taxon>
        <taxon>Flavobacteriales</taxon>
        <taxon>Owenweeksiaceae</taxon>
        <taxon>Owenweeksia</taxon>
    </lineage>
</organism>
<dbReference type="OrthoDB" id="9807157at2"/>
<keyword evidence="8" id="KW-1185">Reference proteome</keyword>
<dbReference type="PANTHER" id="PTHR13693">
    <property type="entry name" value="CLASS II AMINOTRANSFERASE/8-AMINO-7-OXONONANOATE SYNTHASE"/>
    <property type="match status" value="1"/>
</dbReference>
<keyword evidence="4 5" id="KW-0663">Pyridoxal phosphate</keyword>
<dbReference type="RefSeq" id="WP_014202340.1">
    <property type="nucleotide sequence ID" value="NC_016599.1"/>
</dbReference>
<dbReference type="GO" id="GO:0030170">
    <property type="term" value="F:pyridoxal phosphate binding"/>
    <property type="evidence" value="ECO:0007669"/>
    <property type="project" value="InterPro"/>
</dbReference>
<dbReference type="InterPro" id="IPR050087">
    <property type="entry name" value="AON_synthase_class-II"/>
</dbReference>
<accession>G8R2Z4</accession>
<proteinExistence type="inferred from homology"/>
<evidence type="ECO:0000256" key="4">
    <source>
        <dbReference type="ARBA" id="ARBA00022898"/>
    </source>
</evidence>
<dbReference type="PATRIC" id="fig|926562.3.peg.2018"/>
<evidence type="ECO:0000256" key="2">
    <source>
        <dbReference type="ARBA" id="ARBA00005189"/>
    </source>
</evidence>
<evidence type="ECO:0000313" key="7">
    <source>
        <dbReference type="EMBL" id="AEV32988.1"/>
    </source>
</evidence>
<dbReference type="STRING" id="926562.Oweho_2011"/>
<feature type="domain" description="Aminotransferase class I/classII large" evidence="6">
    <location>
        <begin position="54"/>
        <end position="402"/>
    </location>
</feature>
<dbReference type="Gene3D" id="3.90.1150.10">
    <property type="entry name" value="Aspartate Aminotransferase, domain 1"/>
    <property type="match status" value="1"/>
</dbReference>
<dbReference type="Gene3D" id="3.40.640.10">
    <property type="entry name" value="Type I PLP-dependent aspartate aminotransferase-like (Major domain)"/>
    <property type="match status" value="1"/>
</dbReference>
<evidence type="ECO:0000259" key="6">
    <source>
        <dbReference type="Pfam" id="PF00155"/>
    </source>
</evidence>
<reference evidence="7 8" key="1">
    <citation type="journal article" date="2012" name="Stand. Genomic Sci.">
        <title>Genome sequence of the orange-pigmented seawater bacterium Owenweeksia hongkongensis type strain (UST20020801(T)).</title>
        <authorList>
            <person name="Riedel T."/>
            <person name="Held B."/>
            <person name="Nolan M."/>
            <person name="Lucas S."/>
            <person name="Lapidus A."/>
            <person name="Tice H."/>
            <person name="Del Rio T.G."/>
            <person name="Cheng J.F."/>
            <person name="Han C."/>
            <person name="Tapia R."/>
            <person name="Goodwin L.A."/>
            <person name="Pitluck S."/>
            <person name="Liolios K."/>
            <person name="Mavromatis K."/>
            <person name="Pagani I."/>
            <person name="Ivanova N."/>
            <person name="Mikhailova N."/>
            <person name="Pati A."/>
            <person name="Chen A."/>
            <person name="Palaniappan K."/>
            <person name="Rohde M."/>
            <person name="Tindall B.J."/>
            <person name="Detter J.C."/>
            <person name="Goker M."/>
            <person name="Woyke T."/>
            <person name="Bristow J."/>
            <person name="Eisen J.A."/>
            <person name="Markowitz V."/>
            <person name="Hugenholtz P."/>
            <person name="Klenk H.P."/>
            <person name="Kyrpides N.C."/>
        </authorList>
    </citation>
    <scope>NUCLEOTIDE SEQUENCE</scope>
    <source>
        <strain evidence="8">DSM 17368 / JCM 12287 / NRRL B-23963</strain>
    </source>
</reference>
<dbReference type="AlphaFoldDB" id="G8R2Z4"/>
<evidence type="ECO:0000256" key="3">
    <source>
        <dbReference type="ARBA" id="ARBA00022679"/>
    </source>
</evidence>
<dbReference type="Proteomes" id="UP000005631">
    <property type="component" value="Chromosome"/>
</dbReference>
<dbReference type="Pfam" id="PF00155">
    <property type="entry name" value="Aminotran_1_2"/>
    <property type="match status" value="1"/>
</dbReference>
<dbReference type="InterPro" id="IPR001917">
    <property type="entry name" value="Aminotrans_II_pyridoxalP_BS"/>
</dbReference>
<dbReference type="InterPro" id="IPR015424">
    <property type="entry name" value="PyrdxlP-dep_Trfase"/>
</dbReference>
<dbReference type="InterPro" id="IPR015422">
    <property type="entry name" value="PyrdxlP-dep_Trfase_small"/>
</dbReference>
<dbReference type="EMBL" id="CP003156">
    <property type="protein sequence ID" value="AEV32988.1"/>
    <property type="molecule type" value="Genomic_DNA"/>
</dbReference>
<dbReference type="InterPro" id="IPR015421">
    <property type="entry name" value="PyrdxlP-dep_Trfase_major"/>
</dbReference>
<keyword evidence="3" id="KW-0808">Transferase</keyword>
<evidence type="ECO:0000256" key="5">
    <source>
        <dbReference type="RuleBase" id="RU003693"/>
    </source>
</evidence>
<evidence type="ECO:0000313" key="8">
    <source>
        <dbReference type="Proteomes" id="UP000005631"/>
    </source>
</evidence>
<dbReference type="KEGG" id="oho:Oweho_2011"/>
<protein>
    <submittedName>
        <fullName evidence="7">7-keto-8-aminopelargonate synthetase-like enzyme</fullName>
    </submittedName>
</protein>
<dbReference type="HOGENOM" id="CLU_015846_11_3_10"/>
<comment type="pathway">
    <text evidence="2">Lipid metabolism.</text>
</comment>
<dbReference type="PROSITE" id="PS00599">
    <property type="entry name" value="AA_TRANSFER_CLASS_2"/>
    <property type="match status" value="1"/>
</dbReference>
<comment type="similarity">
    <text evidence="5">Belongs to the class-II pyridoxal-phosphate-dependent aminotransferase family.</text>
</comment>
<evidence type="ECO:0000256" key="1">
    <source>
        <dbReference type="ARBA" id="ARBA00001933"/>
    </source>
</evidence>
<dbReference type="GO" id="GO:0016740">
    <property type="term" value="F:transferase activity"/>
    <property type="evidence" value="ECO:0007669"/>
    <property type="project" value="UniProtKB-KW"/>
</dbReference>
<gene>
    <name evidence="7" type="ordered locus">Oweho_2011</name>
</gene>
<dbReference type="InterPro" id="IPR004839">
    <property type="entry name" value="Aminotransferase_I/II_large"/>
</dbReference>
<sequence length="426" mass="47247">MEATDQKVGTVDLFSKIVTNKGPLGQYADAAEGYYIFPKLEGRISNRMKFHGKEVICWSINNYLGLAEHPEIRKADAEASADWGLAYPMGSRMMSGNTDYHDQLENELAEFVGKEKAVLVNFGYQGIMSAIDSVLDRNDVVVYDSESHACIVDGVRMHLGKRLVYAHNDMDSLEKNLQRATKLVDGTGGGILVITEGVFGMRGDQGLLKEVVALKEKYNFRLMVDDAHGFGTLGKTGAGAGEEQGVQDDIDIYFATFAKSMASVGAFLAGDKDIIQYLQYNMRSQIFAKSLPMPLVVGNLKRLELLKTKPELKQKLWENASSLQKHLTDAGFDIGVTNSCVTPVYMKGSVEEATQMVMDLRENFGIFCSIVVYPVIPKGMILLRLIPTAMHNEEDIELTIEAFKKMGQRLSEGYYKQEMINPAKEG</sequence>